<reference evidence="3" key="2">
    <citation type="submission" date="2021-04" db="EMBL/GenBank/DDBJ databases">
        <authorList>
            <person name="Gilroy R."/>
        </authorList>
    </citation>
    <scope>NUCLEOTIDE SEQUENCE</scope>
    <source>
        <strain evidence="3">ChiGjej1B1-98</strain>
    </source>
</reference>
<dbReference type="Proteomes" id="UP000824005">
    <property type="component" value="Unassembled WGS sequence"/>
</dbReference>
<dbReference type="PANTHER" id="PTHR13847">
    <property type="entry name" value="SARCOSINE DEHYDROGENASE-RELATED"/>
    <property type="match status" value="1"/>
</dbReference>
<dbReference type="GO" id="GO:0016491">
    <property type="term" value="F:oxidoreductase activity"/>
    <property type="evidence" value="ECO:0007669"/>
    <property type="project" value="UniProtKB-KW"/>
</dbReference>
<dbReference type="PANTHER" id="PTHR13847:SF289">
    <property type="entry name" value="GLYCINE OXIDASE"/>
    <property type="match status" value="1"/>
</dbReference>
<evidence type="ECO:0000259" key="2">
    <source>
        <dbReference type="Pfam" id="PF01266"/>
    </source>
</evidence>
<evidence type="ECO:0000313" key="3">
    <source>
        <dbReference type="EMBL" id="HIY67035.1"/>
    </source>
</evidence>
<dbReference type="Gene3D" id="3.30.9.10">
    <property type="entry name" value="D-Amino Acid Oxidase, subunit A, domain 2"/>
    <property type="match status" value="1"/>
</dbReference>
<dbReference type="Gene3D" id="3.50.50.60">
    <property type="entry name" value="FAD/NAD(P)-binding domain"/>
    <property type="match status" value="1"/>
</dbReference>
<name>A0A9D1YXR4_9MICO</name>
<reference evidence="3" key="1">
    <citation type="journal article" date="2021" name="PeerJ">
        <title>Extensive microbial diversity within the chicken gut microbiome revealed by metagenomics and culture.</title>
        <authorList>
            <person name="Gilroy R."/>
            <person name="Ravi A."/>
            <person name="Getino M."/>
            <person name="Pursley I."/>
            <person name="Horton D.L."/>
            <person name="Alikhan N.F."/>
            <person name="Baker D."/>
            <person name="Gharbi K."/>
            <person name="Hall N."/>
            <person name="Watson M."/>
            <person name="Adriaenssens E.M."/>
            <person name="Foster-Nyarko E."/>
            <person name="Jarju S."/>
            <person name="Secka A."/>
            <person name="Antonio M."/>
            <person name="Oren A."/>
            <person name="Chaudhuri R.R."/>
            <person name="La Ragione R."/>
            <person name="Hildebrand F."/>
            <person name="Pallen M.J."/>
        </authorList>
    </citation>
    <scope>NUCLEOTIDE SEQUENCE</scope>
    <source>
        <strain evidence="3">ChiGjej1B1-98</strain>
    </source>
</reference>
<dbReference type="AlphaFoldDB" id="A0A9D1YXR4"/>
<feature type="domain" description="FAD dependent oxidoreductase" evidence="2">
    <location>
        <begin position="11"/>
        <end position="327"/>
    </location>
</feature>
<sequence length="348" mass="36152">MTRFGSSRPPIVVVGAGIVGASLAYHLASRGASVTLLEASLPASGATGSSFAWIGRPVASKLPSAPLRYIAIDEYLRLERELPDFRILWPGSLTWGGQGSSARPGGEVTDLHALEPGLISPPARAHFAPTDGAFDPVEGTESLVAAAVARGAELRVGTPVTRLVRERDTVVGVETADGLLPAATVVVAAGTGTPALCSSVGVDVPVRSSPSVLVRLRAAPGTVRTILDAPELEVRQCPDGTLLAPVRYSGETNRTALRATAERVRQKVTETFGIPEAEILSAEIGWRPMPIDDEPIIGRAPGAAGLYVAVMHSAVTLGAAAGRLVAEELVTGDEAPELAGCRIDRFTR</sequence>
<protein>
    <submittedName>
        <fullName evidence="3">FAD-binding oxidoreductase</fullName>
    </submittedName>
</protein>
<dbReference type="InterPro" id="IPR036188">
    <property type="entry name" value="FAD/NAD-bd_sf"/>
</dbReference>
<dbReference type="EMBL" id="DXDC01000370">
    <property type="protein sequence ID" value="HIY67035.1"/>
    <property type="molecule type" value="Genomic_DNA"/>
</dbReference>
<keyword evidence="1" id="KW-0560">Oxidoreductase</keyword>
<gene>
    <name evidence="3" type="ORF">H9830_12260</name>
</gene>
<proteinExistence type="predicted"/>
<comment type="caution">
    <text evidence="3">The sequence shown here is derived from an EMBL/GenBank/DDBJ whole genome shotgun (WGS) entry which is preliminary data.</text>
</comment>
<evidence type="ECO:0000256" key="1">
    <source>
        <dbReference type="ARBA" id="ARBA00023002"/>
    </source>
</evidence>
<accession>A0A9D1YXR4</accession>
<dbReference type="GO" id="GO:0005737">
    <property type="term" value="C:cytoplasm"/>
    <property type="evidence" value="ECO:0007669"/>
    <property type="project" value="TreeGrafter"/>
</dbReference>
<dbReference type="InterPro" id="IPR006076">
    <property type="entry name" value="FAD-dep_OxRdtase"/>
</dbReference>
<dbReference type="Pfam" id="PF01266">
    <property type="entry name" value="DAO"/>
    <property type="match status" value="1"/>
</dbReference>
<dbReference type="SUPFAM" id="SSF51905">
    <property type="entry name" value="FAD/NAD(P)-binding domain"/>
    <property type="match status" value="1"/>
</dbReference>
<organism evidence="3 4">
    <name type="scientific">Candidatus Agrococcus pullicola</name>
    <dbReference type="NCBI Taxonomy" id="2838429"/>
    <lineage>
        <taxon>Bacteria</taxon>
        <taxon>Bacillati</taxon>
        <taxon>Actinomycetota</taxon>
        <taxon>Actinomycetes</taxon>
        <taxon>Micrococcales</taxon>
        <taxon>Microbacteriaceae</taxon>
        <taxon>Agrococcus</taxon>
    </lineage>
</organism>
<evidence type="ECO:0000313" key="4">
    <source>
        <dbReference type="Proteomes" id="UP000824005"/>
    </source>
</evidence>